<evidence type="ECO:0000256" key="1">
    <source>
        <dbReference type="ARBA" id="ARBA00010240"/>
    </source>
</evidence>
<dbReference type="AlphaFoldDB" id="A0ABD3AS40"/>
<reference evidence="8 9" key="1">
    <citation type="submission" date="2024-11" db="EMBL/GenBank/DDBJ databases">
        <title>A near-complete genome assembly of Cinchona calisaya.</title>
        <authorList>
            <person name="Lian D.C."/>
            <person name="Zhao X.W."/>
            <person name="Wei L."/>
        </authorList>
    </citation>
    <scope>NUCLEOTIDE SEQUENCE [LARGE SCALE GENOMIC DNA]</scope>
    <source>
        <tissue evidence="8">Nenye</tissue>
    </source>
</reference>
<evidence type="ECO:0000256" key="5">
    <source>
        <dbReference type="PROSITE-ProRule" id="PRU01161"/>
    </source>
</evidence>
<protein>
    <recommendedName>
        <fullName evidence="7">PNPLA domain-containing protein</fullName>
    </recommendedName>
</protein>
<feature type="region of interest" description="Disordered" evidence="6">
    <location>
        <begin position="426"/>
        <end position="447"/>
    </location>
</feature>
<dbReference type="PROSITE" id="PS51635">
    <property type="entry name" value="PNPLA"/>
    <property type="match status" value="1"/>
</dbReference>
<gene>
    <name evidence="8" type="ORF">ACH5RR_007558</name>
</gene>
<evidence type="ECO:0000256" key="3">
    <source>
        <dbReference type="ARBA" id="ARBA00022963"/>
    </source>
</evidence>
<evidence type="ECO:0000256" key="2">
    <source>
        <dbReference type="ARBA" id="ARBA00022801"/>
    </source>
</evidence>
<comment type="similarity">
    <text evidence="1">Belongs to the patatin family.</text>
</comment>
<comment type="caution">
    <text evidence="5">Lacks conserved residue(s) required for the propagation of feature annotation.</text>
</comment>
<keyword evidence="2" id="KW-0378">Hydrolase</keyword>
<sequence length="447" mass="47952">MASAVSATTTTTAASLILDDHCLEAECSKMDADKLTYEIFSILENKFLFGYDNFNHHHQPKQTAATNSCSRNTGKVRILSIDAGGSTDGLLAAKSLSHLEATLRRKSGNPNARVADFFDVVAGAGVGGILAGLLFGRGKDGRPIFTADEALNFVLDNAGKISRPAKTGIFRRVSRPWKLFKKVFGDLTLKDTLKAVLIPCYDLTSGAPFLFSRADALEMDGCDFRMADVCGATIANRSLELRSTDGKKKMAAVGGGVAMNNPTAAAITHVLNNKQEFPFCKGVEDLVVVSLGNGEMDCAAGNQNTSSPAAYVRIAGDGAADLVDQAVSMAFGQWRTSNYVRIQGNGLTIGNHKRSSVNRDGKRDVVIIAEEILSQKNVESVLFKGKKLVESSNLEKLEYFGGELIKEQEWRKSSNCVLPPVVIYKHSSSSPPRSSSATTLSTFSSSC</sequence>
<comment type="caution">
    <text evidence="8">The sequence shown here is derived from an EMBL/GenBank/DDBJ whole genome shotgun (WGS) entry which is preliminary data.</text>
</comment>
<dbReference type="CDD" id="cd07199">
    <property type="entry name" value="Pat17_PNPLA8_PNPLA9_like"/>
    <property type="match status" value="1"/>
</dbReference>
<keyword evidence="4" id="KW-0443">Lipid metabolism</keyword>
<dbReference type="PANTHER" id="PTHR32241">
    <property type="entry name" value="PATATIN-LIKE PROTEIN 6"/>
    <property type="match status" value="1"/>
</dbReference>
<dbReference type="GO" id="GO:0016787">
    <property type="term" value="F:hydrolase activity"/>
    <property type="evidence" value="ECO:0007669"/>
    <property type="project" value="UniProtKB-KW"/>
</dbReference>
<dbReference type="GO" id="GO:0016042">
    <property type="term" value="P:lipid catabolic process"/>
    <property type="evidence" value="ECO:0007669"/>
    <property type="project" value="UniProtKB-KW"/>
</dbReference>
<evidence type="ECO:0000256" key="4">
    <source>
        <dbReference type="ARBA" id="ARBA00023098"/>
    </source>
</evidence>
<dbReference type="PANTHER" id="PTHR32241:SF12">
    <property type="entry name" value="OS03G0784100 PROTEIN"/>
    <property type="match status" value="1"/>
</dbReference>
<keyword evidence="3" id="KW-0442">Lipid degradation</keyword>
<dbReference type="EMBL" id="JBJUIK010000003">
    <property type="protein sequence ID" value="KAL3534037.1"/>
    <property type="molecule type" value="Genomic_DNA"/>
</dbReference>
<accession>A0ABD3AS40</accession>
<evidence type="ECO:0000256" key="6">
    <source>
        <dbReference type="SAM" id="MobiDB-lite"/>
    </source>
</evidence>
<feature type="compositionally biased region" description="Low complexity" evidence="6">
    <location>
        <begin position="427"/>
        <end position="447"/>
    </location>
</feature>
<name>A0ABD3AS40_9GENT</name>
<evidence type="ECO:0000313" key="9">
    <source>
        <dbReference type="Proteomes" id="UP001630127"/>
    </source>
</evidence>
<proteinExistence type="inferred from homology"/>
<dbReference type="SUPFAM" id="SSF52151">
    <property type="entry name" value="FabD/lysophospholipase-like"/>
    <property type="match status" value="1"/>
</dbReference>
<evidence type="ECO:0000313" key="8">
    <source>
        <dbReference type="EMBL" id="KAL3534037.1"/>
    </source>
</evidence>
<dbReference type="InterPro" id="IPR016035">
    <property type="entry name" value="Acyl_Trfase/lysoPLipase"/>
</dbReference>
<dbReference type="Gene3D" id="3.40.1090.10">
    <property type="entry name" value="Cytosolic phospholipase A2 catalytic domain"/>
    <property type="match status" value="1"/>
</dbReference>
<organism evidence="8 9">
    <name type="scientific">Cinchona calisaya</name>
    <dbReference type="NCBI Taxonomy" id="153742"/>
    <lineage>
        <taxon>Eukaryota</taxon>
        <taxon>Viridiplantae</taxon>
        <taxon>Streptophyta</taxon>
        <taxon>Embryophyta</taxon>
        <taxon>Tracheophyta</taxon>
        <taxon>Spermatophyta</taxon>
        <taxon>Magnoliopsida</taxon>
        <taxon>eudicotyledons</taxon>
        <taxon>Gunneridae</taxon>
        <taxon>Pentapetalae</taxon>
        <taxon>asterids</taxon>
        <taxon>lamiids</taxon>
        <taxon>Gentianales</taxon>
        <taxon>Rubiaceae</taxon>
        <taxon>Cinchonoideae</taxon>
        <taxon>Cinchoneae</taxon>
        <taxon>Cinchona</taxon>
    </lineage>
</organism>
<dbReference type="InterPro" id="IPR002641">
    <property type="entry name" value="PNPLA_dom"/>
</dbReference>
<feature type="domain" description="PNPLA" evidence="7">
    <location>
        <begin position="80"/>
        <end position="267"/>
    </location>
</feature>
<evidence type="ECO:0000259" key="7">
    <source>
        <dbReference type="PROSITE" id="PS51635"/>
    </source>
</evidence>
<keyword evidence="9" id="KW-1185">Reference proteome</keyword>
<dbReference type="Proteomes" id="UP001630127">
    <property type="component" value="Unassembled WGS sequence"/>
</dbReference>